<protein>
    <recommendedName>
        <fullName evidence="1">ABM domain-containing protein</fullName>
    </recommendedName>
</protein>
<proteinExistence type="predicted"/>
<dbReference type="Proteomes" id="UP000274212">
    <property type="component" value="Unassembled WGS sequence"/>
</dbReference>
<organism evidence="2 3">
    <name type="scientific">Pseudomonas syringae pv. coriandricola</name>
    <dbReference type="NCBI Taxonomy" id="264453"/>
    <lineage>
        <taxon>Bacteria</taxon>
        <taxon>Pseudomonadati</taxon>
        <taxon>Pseudomonadota</taxon>
        <taxon>Gammaproteobacteria</taxon>
        <taxon>Pseudomonadales</taxon>
        <taxon>Pseudomonadaceae</taxon>
        <taxon>Pseudomonas</taxon>
    </lineage>
</organism>
<sequence length="154" mass="17149">MIMNTPAKPLALIAVLKASPGKESALKEALLALVEPTRSEPGNIEYTLFEVRDEHGTFYMRECFKDQAALDAHVATPHYQQFAAASGKWFAEAPRLIFWTRCLADLAKGFDTFEPLSAYSKHARTHDGHPLSRDRYHYQSLSKVGTAPAITIIS</sequence>
<dbReference type="AlphaFoldDB" id="A0A3M5R5T9"/>
<dbReference type="PANTHER" id="PTHR33336">
    <property type="entry name" value="QUINOL MONOOXYGENASE YGIN-RELATED"/>
    <property type="match status" value="1"/>
</dbReference>
<dbReference type="GO" id="GO:0003824">
    <property type="term" value="F:catalytic activity"/>
    <property type="evidence" value="ECO:0007669"/>
    <property type="project" value="TreeGrafter"/>
</dbReference>
<dbReference type="PROSITE" id="PS51725">
    <property type="entry name" value="ABM"/>
    <property type="match status" value="1"/>
</dbReference>
<dbReference type="SUPFAM" id="SSF54909">
    <property type="entry name" value="Dimeric alpha+beta barrel"/>
    <property type="match status" value="1"/>
</dbReference>
<dbReference type="Gene3D" id="3.30.70.100">
    <property type="match status" value="1"/>
</dbReference>
<evidence type="ECO:0000259" key="1">
    <source>
        <dbReference type="PROSITE" id="PS51725"/>
    </source>
</evidence>
<comment type="caution">
    <text evidence="2">The sequence shown here is derived from an EMBL/GenBank/DDBJ whole genome shotgun (WGS) entry which is preliminary data.</text>
</comment>
<dbReference type="PANTHER" id="PTHR33336:SF3">
    <property type="entry name" value="ABM DOMAIN-CONTAINING PROTEIN"/>
    <property type="match status" value="1"/>
</dbReference>
<evidence type="ECO:0000313" key="3">
    <source>
        <dbReference type="Proteomes" id="UP000274212"/>
    </source>
</evidence>
<dbReference type="Pfam" id="PF03992">
    <property type="entry name" value="ABM"/>
    <property type="match status" value="1"/>
</dbReference>
<dbReference type="EMBL" id="RBTT01000337">
    <property type="protein sequence ID" value="RMU04431.1"/>
    <property type="molecule type" value="Genomic_DNA"/>
</dbReference>
<gene>
    <name evidence="2" type="ORF">ALP36_02042</name>
</gene>
<name>A0A3M5R5T9_9PSED</name>
<evidence type="ECO:0000313" key="2">
    <source>
        <dbReference type="EMBL" id="RMU04431.1"/>
    </source>
</evidence>
<dbReference type="InterPro" id="IPR050744">
    <property type="entry name" value="AI-2_Isomerase_LsrG"/>
</dbReference>
<dbReference type="InterPro" id="IPR007138">
    <property type="entry name" value="ABM_dom"/>
</dbReference>
<reference evidence="2 3" key="1">
    <citation type="submission" date="2018-08" db="EMBL/GenBank/DDBJ databases">
        <title>Recombination of ecologically and evolutionarily significant loci maintains genetic cohesion in the Pseudomonas syringae species complex.</title>
        <authorList>
            <person name="Dillon M."/>
            <person name="Thakur S."/>
            <person name="Almeida R.N.D."/>
            <person name="Weir B.S."/>
            <person name="Guttman D.S."/>
        </authorList>
    </citation>
    <scope>NUCLEOTIDE SEQUENCE [LARGE SCALE GENOMIC DNA]</scope>
    <source>
        <strain evidence="2 3">ICMP 9829</strain>
    </source>
</reference>
<accession>A0A3M5R5T9</accession>
<dbReference type="InterPro" id="IPR011008">
    <property type="entry name" value="Dimeric_a/b-barrel"/>
</dbReference>
<feature type="domain" description="ABM" evidence="1">
    <location>
        <begin position="10"/>
        <end position="98"/>
    </location>
</feature>